<dbReference type="Gene3D" id="3.30.420.10">
    <property type="entry name" value="Ribonuclease H-like superfamily/Ribonuclease H"/>
    <property type="match status" value="1"/>
</dbReference>
<dbReference type="InterPro" id="IPR036397">
    <property type="entry name" value="RNaseH_sf"/>
</dbReference>
<dbReference type="Pfam" id="PF13683">
    <property type="entry name" value="rve_3"/>
    <property type="match status" value="1"/>
</dbReference>
<organism evidence="2">
    <name type="scientific">uncultured bacterium fosmid pJB148G3</name>
    <dbReference type="NCBI Taxonomy" id="1478052"/>
    <lineage>
        <taxon>Bacteria</taxon>
        <taxon>environmental samples</taxon>
    </lineage>
</organism>
<evidence type="ECO:0000313" key="2">
    <source>
        <dbReference type="EMBL" id="AIF26885.1"/>
    </source>
</evidence>
<dbReference type="AlphaFoldDB" id="A0A0H3U8N1"/>
<feature type="domain" description="Integrase catalytic" evidence="1">
    <location>
        <begin position="1"/>
        <end position="108"/>
    </location>
</feature>
<dbReference type="PROSITE" id="PS50994">
    <property type="entry name" value="INTEGRASE"/>
    <property type="match status" value="1"/>
</dbReference>
<dbReference type="InterPro" id="IPR001584">
    <property type="entry name" value="Integrase_cat-core"/>
</dbReference>
<dbReference type="EMBL" id="KF540250">
    <property type="protein sequence ID" value="AIF26885.1"/>
    <property type="molecule type" value="Genomic_DNA"/>
</dbReference>
<dbReference type="GO" id="GO:0003676">
    <property type="term" value="F:nucleic acid binding"/>
    <property type="evidence" value="ECO:0007669"/>
    <property type="project" value="InterPro"/>
</dbReference>
<protein>
    <recommendedName>
        <fullName evidence="1">Integrase catalytic domain-containing protein</fullName>
    </recommendedName>
</protein>
<dbReference type="InterPro" id="IPR012337">
    <property type="entry name" value="RNaseH-like_sf"/>
</dbReference>
<sequence>MREAVDRNGIPAIINSDQGSQFTSEDYKALLKSLHIRQSMDGKSRWADNIMIERWFRSFKTEKIYIEEYTTEHELRACIDEYINQYNNVRPHEALDYATPASVYEAIFTVCA</sequence>
<accession>A0A0H3U8N1</accession>
<proteinExistence type="predicted"/>
<dbReference type="GO" id="GO:0015074">
    <property type="term" value="P:DNA integration"/>
    <property type="evidence" value="ECO:0007669"/>
    <property type="project" value="InterPro"/>
</dbReference>
<name>A0A0H3U8N1_9BACT</name>
<evidence type="ECO:0000259" key="1">
    <source>
        <dbReference type="PROSITE" id="PS50994"/>
    </source>
</evidence>
<reference evidence="2" key="1">
    <citation type="submission" date="2013-08" db="EMBL/GenBank/DDBJ databases">
        <title>Comparison of modified E. coli strains.</title>
        <authorList>
            <person name="Juergensen J."/>
            <person name="Bonge A."/>
            <person name="Streit W.R."/>
        </authorList>
    </citation>
    <scope>NUCLEOTIDE SEQUENCE</scope>
</reference>
<dbReference type="PANTHER" id="PTHR46889">
    <property type="entry name" value="TRANSPOSASE INSF FOR INSERTION SEQUENCE IS3B-RELATED"/>
    <property type="match status" value="1"/>
</dbReference>
<dbReference type="InterPro" id="IPR050900">
    <property type="entry name" value="Transposase_IS3/IS150/IS904"/>
</dbReference>
<dbReference type="PANTHER" id="PTHR46889:SF4">
    <property type="entry name" value="TRANSPOSASE INSO FOR INSERTION SEQUENCE ELEMENT IS911B-RELATED"/>
    <property type="match status" value="1"/>
</dbReference>
<dbReference type="SUPFAM" id="SSF53098">
    <property type="entry name" value="Ribonuclease H-like"/>
    <property type="match status" value="1"/>
</dbReference>